<dbReference type="PANTHER" id="PTHR43578">
    <property type="entry name" value="NADH-QUINONE OXIDOREDUCTASE SUBUNIT F"/>
    <property type="match status" value="1"/>
</dbReference>
<dbReference type="Gene3D" id="3.40.50.11540">
    <property type="entry name" value="NADH-ubiquinone oxidoreductase 51kDa subunit"/>
    <property type="match status" value="1"/>
</dbReference>
<keyword evidence="3" id="KW-0479">Metal-binding</keyword>
<dbReference type="Gene3D" id="3.10.20.740">
    <property type="match status" value="1"/>
</dbReference>
<keyword evidence="2" id="KW-0004">4Fe-4S</keyword>
<proteinExistence type="inferred from homology"/>
<dbReference type="SUPFAM" id="SSF54292">
    <property type="entry name" value="2Fe-2S ferredoxin-like"/>
    <property type="match status" value="1"/>
</dbReference>
<dbReference type="SMART" id="SM00928">
    <property type="entry name" value="NADH_4Fe-4S"/>
    <property type="match status" value="1"/>
</dbReference>
<reference evidence="7" key="1">
    <citation type="submission" date="2022-03" db="EMBL/GenBank/DDBJ databases">
        <title>Draft genome sequence of Aduncisulcus paluster, a free-living microaerophilic Fornicata.</title>
        <authorList>
            <person name="Yuyama I."/>
            <person name="Kume K."/>
            <person name="Tamura T."/>
            <person name="Inagaki Y."/>
            <person name="Hashimoto T."/>
        </authorList>
    </citation>
    <scope>NUCLEOTIDE SEQUENCE</scope>
    <source>
        <strain evidence="7">NY0171</strain>
    </source>
</reference>
<evidence type="ECO:0000256" key="1">
    <source>
        <dbReference type="ARBA" id="ARBA00007523"/>
    </source>
</evidence>
<evidence type="ECO:0000256" key="5">
    <source>
        <dbReference type="ARBA" id="ARBA00023014"/>
    </source>
</evidence>
<protein>
    <submittedName>
        <fullName evidence="7">NAD(P)H-dependent oxidoreductase subunit E</fullName>
    </submittedName>
</protein>
<evidence type="ECO:0000313" key="8">
    <source>
        <dbReference type="Proteomes" id="UP001057375"/>
    </source>
</evidence>
<dbReference type="InterPro" id="IPR037225">
    <property type="entry name" value="Nuo51_FMN-bd_sf"/>
</dbReference>
<evidence type="ECO:0000256" key="3">
    <source>
        <dbReference type="ARBA" id="ARBA00022723"/>
    </source>
</evidence>
<dbReference type="InterPro" id="IPR037207">
    <property type="entry name" value="Nuop51_4Fe4S-bd_sf"/>
</dbReference>
<sequence>VYIYIRDEYPACREILEREIAKLPPGGPTLHLRRGAGAYICGEESSLLESIEGKRGLPRHKPPYPFQVGLFGLPTLINNIETLWWVRDILAPAGITLRELIDEFCGGMADGHTLQAYLPGGASGGILPASMDDIPLDFGTLEKYGCFIGSAAVVVLSQADDVREAALNLMKFFEDESCGQCTPCRAGTEKAALLMQRPVWDKELLDQLSQAMRDASICGLGQAASNPLTSNSGQTIKFELDGQQVEARAGETIWQVAKRQGTEIPHLCYSPAPDYRPDGNCRACMVEIEGERVLAASCKRTPAVGMKVKSASQRAVAAQKMVMELLV</sequence>
<dbReference type="InterPro" id="IPR001949">
    <property type="entry name" value="NADH-UbQ_OxRdtase_51kDa_CS"/>
</dbReference>
<dbReference type="PROSITE" id="PS00645">
    <property type="entry name" value="COMPLEX1_51K_2"/>
    <property type="match status" value="1"/>
</dbReference>
<dbReference type="Gene3D" id="3.10.20.600">
    <property type="match status" value="1"/>
</dbReference>
<dbReference type="EMBL" id="BQXS01007521">
    <property type="protein sequence ID" value="GKT27941.1"/>
    <property type="molecule type" value="Genomic_DNA"/>
</dbReference>
<evidence type="ECO:0000256" key="2">
    <source>
        <dbReference type="ARBA" id="ARBA00022485"/>
    </source>
</evidence>
<feature type="non-terminal residue" evidence="7">
    <location>
        <position position="327"/>
    </location>
</feature>
<dbReference type="SUPFAM" id="SSF142019">
    <property type="entry name" value="Nqo1 FMN-binding domain-like"/>
    <property type="match status" value="1"/>
</dbReference>
<dbReference type="InterPro" id="IPR011538">
    <property type="entry name" value="Nuo51_FMN-bd"/>
</dbReference>
<dbReference type="InterPro" id="IPR019575">
    <property type="entry name" value="Nuop51_4Fe4S-bd"/>
</dbReference>
<feature type="domain" description="2Fe-2S ferredoxin-type" evidence="6">
    <location>
        <begin position="234"/>
        <end position="314"/>
    </location>
</feature>
<dbReference type="PROSITE" id="PS51085">
    <property type="entry name" value="2FE2S_FER_2"/>
    <property type="match status" value="1"/>
</dbReference>
<evidence type="ECO:0000256" key="4">
    <source>
        <dbReference type="ARBA" id="ARBA00023004"/>
    </source>
</evidence>
<keyword evidence="5" id="KW-0411">Iron-sulfur</keyword>
<dbReference type="Gene3D" id="1.20.1440.230">
    <property type="entry name" value="NADH-ubiquinone oxidoreductase 51kDa subunit, iron-sulphur binding domain"/>
    <property type="match status" value="1"/>
</dbReference>
<keyword evidence="4" id="KW-0408">Iron</keyword>
<dbReference type="Pfam" id="PF10589">
    <property type="entry name" value="NADH_4Fe-4S"/>
    <property type="match status" value="1"/>
</dbReference>
<keyword evidence="8" id="KW-1185">Reference proteome</keyword>
<comment type="similarity">
    <text evidence="1">Belongs to the complex I 51 kDa subunit family.</text>
</comment>
<dbReference type="InterPro" id="IPR036010">
    <property type="entry name" value="2Fe-2S_ferredoxin-like_sf"/>
</dbReference>
<gene>
    <name evidence="7" type="ORF">ADUPG1_004820</name>
</gene>
<feature type="non-terminal residue" evidence="7">
    <location>
        <position position="1"/>
    </location>
</feature>
<accession>A0ABQ5K5T4</accession>
<dbReference type="Pfam" id="PF13510">
    <property type="entry name" value="Fer2_4"/>
    <property type="match status" value="1"/>
</dbReference>
<dbReference type="Pfam" id="PF01512">
    <property type="entry name" value="Complex1_51K"/>
    <property type="match status" value="1"/>
</dbReference>
<dbReference type="SUPFAM" id="SSF142984">
    <property type="entry name" value="Nqo1 middle domain-like"/>
    <property type="match status" value="1"/>
</dbReference>
<dbReference type="Proteomes" id="UP001057375">
    <property type="component" value="Unassembled WGS sequence"/>
</dbReference>
<dbReference type="PROSITE" id="PS00644">
    <property type="entry name" value="COMPLEX1_51K_1"/>
    <property type="match status" value="1"/>
</dbReference>
<dbReference type="PANTHER" id="PTHR43578:SF3">
    <property type="entry name" value="NADH-QUINONE OXIDOREDUCTASE SUBUNIT F"/>
    <property type="match status" value="1"/>
</dbReference>
<dbReference type="CDD" id="cd00207">
    <property type="entry name" value="fer2"/>
    <property type="match status" value="1"/>
</dbReference>
<evidence type="ECO:0000259" key="6">
    <source>
        <dbReference type="PROSITE" id="PS51085"/>
    </source>
</evidence>
<dbReference type="InterPro" id="IPR001041">
    <property type="entry name" value="2Fe-2S_ferredoxin-type"/>
</dbReference>
<dbReference type="SUPFAM" id="SSF140490">
    <property type="entry name" value="Nqo1C-terminal domain-like"/>
    <property type="match status" value="1"/>
</dbReference>
<name>A0ABQ5K5T4_9EUKA</name>
<evidence type="ECO:0000313" key="7">
    <source>
        <dbReference type="EMBL" id="GKT27941.1"/>
    </source>
</evidence>
<comment type="caution">
    <text evidence="7">The sequence shown here is derived from an EMBL/GenBank/DDBJ whole genome shotgun (WGS) entry which is preliminary data.</text>
</comment>
<organism evidence="7 8">
    <name type="scientific">Aduncisulcus paluster</name>
    <dbReference type="NCBI Taxonomy" id="2918883"/>
    <lineage>
        <taxon>Eukaryota</taxon>
        <taxon>Metamonada</taxon>
        <taxon>Carpediemonas-like organisms</taxon>
        <taxon>Aduncisulcus</taxon>
    </lineage>
</organism>